<dbReference type="GeneID" id="18473703"/>
<dbReference type="OMA" id="AWGKSAM"/>
<dbReference type="OrthoDB" id="5577072at2759"/>
<feature type="compositionally biased region" description="Polar residues" evidence="4">
    <location>
        <begin position="63"/>
        <end position="78"/>
    </location>
</feature>
<dbReference type="STRING" id="671144.I4YEH9"/>
<organism evidence="6 7">
    <name type="scientific">Wallemia mellicola (strain ATCC MYA-4683 / CBS 633.66)</name>
    <name type="common">Wallemia sebi (CBS 633.66)</name>
    <dbReference type="NCBI Taxonomy" id="671144"/>
    <lineage>
        <taxon>Eukaryota</taxon>
        <taxon>Fungi</taxon>
        <taxon>Dikarya</taxon>
        <taxon>Basidiomycota</taxon>
        <taxon>Wallemiomycotina</taxon>
        <taxon>Wallemiomycetes</taxon>
        <taxon>Wallemiales</taxon>
        <taxon>Wallemiaceae</taxon>
        <taxon>Wallemia</taxon>
    </lineage>
</organism>
<dbReference type="InterPro" id="IPR026822">
    <property type="entry name" value="Spp2/MOS2_G-patch"/>
</dbReference>
<feature type="domain" description="G-patch" evidence="5">
    <location>
        <begin position="179"/>
        <end position="225"/>
    </location>
</feature>
<dbReference type="PANTHER" id="PTHR15818">
    <property type="entry name" value="G PATCH AND KOW-CONTAINING"/>
    <property type="match status" value="1"/>
</dbReference>
<feature type="compositionally biased region" description="Low complexity" evidence="4">
    <location>
        <begin position="255"/>
        <end position="270"/>
    </location>
</feature>
<feature type="region of interest" description="Disordered" evidence="4">
    <location>
        <begin position="47"/>
        <end position="153"/>
    </location>
</feature>
<feature type="compositionally biased region" description="Basic and acidic residues" evidence="4">
    <location>
        <begin position="95"/>
        <end position="138"/>
    </location>
</feature>
<evidence type="ECO:0000256" key="3">
    <source>
        <dbReference type="ARBA" id="ARBA00023242"/>
    </source>
</evidence>
<dbReference type="RefSeq" id="XP_006957624.1">
    <property type="nucleotide sequence ID" value="XM_006957562.1"/>
</dbReference>
<evidence type="ECO:0000313" key="7">
    <source>
        <dbReference type="Proteomes" id="UP000005242"/>
    </source>
</evidence>
<dbReference type="Proteomes" id="UP000005242">
    <property type="component" value="Unassembled WGS sequence"/>
</dbReference>
<sequence>MSQYNVFAGEDSEDEDKLKDEALTDFDSDLFKRKEKDREVNRLVIPSQANVDWREKKSKSQRYRPNQEQQNVQTITQEKLNDAPERAGLQTADPSVKREKNIDIDDIEQPKDQSKETHESLDDKALKSLLNNEKHDEKGEEIDAIPMTAPGLSDSDAFKADVAARADESTIDEYERVPVHQFGAALLRGMGWKEGTAASRTRTGPTEPYLPDSRPALLGIGASARPTNDSDKKTASRDFKIRKQEMTTYRPLTKQSRQSSSSSVSKSQRSPSPPSRELEKMRTYSSSSRDYDRDKKPYDKRDDRYYSRRYDDRRDDKRYGGRDDYKRSDRRYDERRYDEKRYDSREYDRKKYY</sequence>
<comment type="similarity">
    <text evidence="2">Belongs to the SPP2 family.</text>
</comment>
<gene>
    <name evidence="6" type="ORF">WALSEDRAFT_60041</name>
</gene>
<dbReference type="Pfam" id="PF12656">
    <property type="entry name" value="G-patch_2"/>
    <property type="match status" value="1"/>
</dbReference>
<dbReference type="InterPro" id="IPR000467">
    <property type="entry name" value="G_patch_dom"/>
</dbReference>
<dbReference type="HOGENOM" id="CLU_045413_1_0_1"/>
<feature type="region of interest" description="Disordered" evidence="4">
    <location>
        <begin position="195"/>
        <end position="353"/>
    </location>
</feature>
<protein>
    <recommendedName>
        <fullName evidence="5">G-patch domain-containing protein</fullName>
    </recommendedName>
</protein>
<keyword evidence="7" id="KW-1185">Reference proteome</keyword>
<proteinExistence type="inferred from homology"/>
<reference evidence="6 7" key="1">
    <citation type="journal article" date="2012" name="Fungal Genet. Biol.">
        <title>The genome of the xerotolerant mold Wallemia sebi reveals adaptations to osmotic stress and suggests cryptic sexual reproduction.</title>
        <authorList>
            <person name="Padamsee M."/>
            <person name="Kumar T.K.A."/>
            <person name="Riley R."/>
            <person name="Binder M."/>
            <person name="Boyd A."/>
            <person name="Calvo A.M."/>
            <person name="Furukawa K."/>
            <person name="Hesse C."/>
            <person name="Hohmann S."/>
            <person name="James T.Y."/>
            <person name="LaButti K."/>
            <person name="Lapidus A."/>
            <person name="Lindquist E."/>
            <person name="Lucas S."/>
            <person name="Miller K."/>
            <person name="Shantappa S."/>
            <person name="Grigoriev I.V."/>
            <person name="Hibbett D.S."/>
            <person name="McLaughlin D.J."/>
            <person name="Spatafora J.W."/>
            <person name="Aime M.C."/>
        </authorList>
    </citation>
    <scope>NUCLEOTIDE SEQUENCE [LARGE SCALE GENOMIC DNA]</scope>
    <source>
        <strain evidence="7">ATCC MYA-4683 / CBS 633.66</strain>
    </source>
</reference>
<evidence type="ECO:0000256" key="2">
    <source>
        <dbReference type="ARBA" id="ARBA00008576"/>
    </source>
</evidence>
<dbReference type="eggNOG" id="ENOG502RZY8">
    <property type="taxonomic scope" value="Eukaryota"/>
</dbReference>
<keyword evidence="3" id="KW-0539">Nucleus</keyword>
<comment type="subcellular location">
    <subcellularLocation>
        <location evidence="1">Nucleus</location>
    </subcellularLocation>
</comment>
<feature type="compositionally biased region" description="Basic and acidic residues" evidence="4">
    <location>
        <begin position="228"/>
        <end position="245"/>
    </location>
</feature>
<dbReference type="InterPro" id="IPR045166">
    <property type="entry name" value="Spp2-like"/>
</dbReference>
<feature type="compositionally biased region" description="Basic and acidic residues" evidence="4">
    <location>
        <begin position="289"/>
        <end position="353"/>
    </location>
</feature>
<evidence type="ECO:0000256" key="1">
    <source>
        <dbReference type="ARBA" id="ARBA00004123"/>
    </source>
</evidence>
<dbReference type="AlphaFoldDB" id="I4YEH9"/>
<evidence type="ECO:0000259" key="5">
    <source>
        <dbReference type="PROSITE" id="PS50174"/>
    </source>
</evidence>
<dbReference type="FunCoup" id="I4YEH9">
    <property type="interactions" value="55"/>
</dbReference>
<dbReference type="GO" id="GO:0000398">
    <property type="term" value="P:mRNA splicing, via spliceosome"/>
    <property type="evidence" value="ECO:0007669"/>
    <property type="project" value="InterPro"/>
</dbReference>
<dbReference type="GO" id="GO:0003676">
    <property type="term" value="F:nucleic acid binding"/>
    <property type="evidence" value="ECO:0007669"/>
    <property type="project" value="InterPro"/>
</dbReference>
<dbReference type="PROSITE" id="PS50174">
    <property type="entry name" value="G_PATCH"/>
    <property type="match status" value="1"/>
</dbReference>
<dbReference type="GO" id="GO:0005681">
    <property type="term" value="C:spliceosomal complex"/>
    <property type="evidence" value="ECO:0007669"/>
    <property type="project" value="TreeGrafter"/>
</dbReference>
<evidence type="ECO:0000313" key="6">
    <source>
        <dbReference type="EMBL" id="EIM22371.1"/>
    </source>
</evidence>
<dbReference type="EMBL" id="JH668228">
    <property type="protein sequence ID" value="EIM22371.1"/>
    <property type="molecule type" value="Genomic_DNA"/>
</dbReference>
<feature type="region of interest" description="Disordered" evidence="4">
    <location>
        <begin position="1"/>
        <end position="20"/>
    </location>
</feature>
<accession>I4YEH9</accession>
<dbReference type="KEGG" id="wse:WALSEDRAFT_60041"/>
<dbReference type="InParanoid" id="I4YEH9"/>
<dbReference type="PANTHER" id="PTHR15818:SF2">
    <property type="entry name" value="G-PATCH DOMAIN AND KOW MOTIFS-CONTAINING PROTEIN"/>
    <property type="match status" value="1"/>
</dbReference>
<evidence type="ECO:0000256" key="4">
    <source>
        <dbReference type="SAM" id="MobiDB-lite"/>
    </source>
</evidence>
<name>I4YEH9_WALMC</name>